<dbReference type="AlphaFoldDB" id="A0A6G7VAK8"/>
<dbReference type="InterPro" id="IPR012341">
    <property type="entry name" value="6hp_glycosidase-like_sf"/>
</dbReference>
<gene>
    <name evidence="8" type="ORF">GWK36_01580</name>
</gene>
<keyword evidence="4" id="KW-0378">Hydrolase</keyword>
<proteinExistence type="inferred from homology"/>
<organism evidence="8 9">
    <name type="scientific">Caldichromatium japonicum</name>
    <dbReference type="NCBI Taxonomy" id="2699430"/>
    <lineage>
        <taxon>Bacteria</taxon>
        <taxon>Pseudomonadati</taxon>
        <taxon>Pseudomonadota</taxon>
        <taxon>Gammaproteobacteria</taxon>
        <taxon>Chromatiales</taxon>
        <taxon>Chromatiaceae</taxon>
        <taxon>Caldichromatium</taxon>
    </lineage>
</organism>
<dbReference type="Pfam" id="PF01270">
    <property type="entry name" value="Glyco_hydro_8"/>
    <property type="match status" value="1"/>
</dbReference>
<keyword evidence="6" id="KW-0326">Glycosidase</keyword>
<keyword evidence="9" id="KW-1185">Reference proteome</keyword>
<evidence type="ECO:0000256" key="5">
    <source>
        <dbReference type="ARBA" id="ARBA00023001"/>
    </source>
</evidence>
<evidence type="ECO:0000256" key="2">
    <source>
        <dbReference type="ARBA" id="ARBA00009209"/>
    </source>
</evidence>
<name>A0A6G7VAK8_9GAMM</name>
<evidence type="ECO:0000313" key="9">
    <source>
        <dbReference type="Proteomes" id="UP000502699"/>
    </source>
</evidence>
<protein>
    <recommendedName>
        <fullName evidence="3">cellulase</fullName>
        <ecNumber evidence="3">3.2.1.4</ecNumber>
    </recommendedName>
</protein>
<evidence type="ECO:0000256" key="4">
    <source>
        <dbReference type="ARBA" id="ARBA00022801"/>
    </source>
</evidence>
<dbReference type="RefSeq" id="WP_166269493.1">
    <property type="nucleotide sequence ID" value="NZ_CP048029.1"/>
</dbReference>
<reference evidence="9" key="1">
    <citation type="submission" date="2020-01" db="EMBL/GenBank/DDBJ databases">
        <title>Caldichromatium gen. nov., sp. nov., a thermophilic purple sulfur bacterium member of the family Chromatiaceae isolated from Nakabusa hot spring, Japan.</title>
        <authorList>
            <person name="Saini M.K."/>
            <person name="Hanada S."/>
            <person name="Tank M."/>
        </authorList>
    </citation>
    <scope>NUCLEOTIDE SEQUENCE [LARGE SCALE GENOMIC DNA]</scope>
    <source>
        <strain evidence="9">No.7</strain>
    </source>
</reference>
<dbReference type="InterPro" id="IPR008928">
    <property type="entry name" value="6-hairpin_glycosidase_sf"/>
</dbReference>
<dbReference type="Gene3D" id="1.50.10.10">
    <property type="match status" value="1"/>
</dbReference>
<dbReference type="PRINTS" id="PR00735">
    <property type="entry name" value="GLHYDRLASE8"/>
</dbReference>
<comment type="similarity">
    <text evidence="2">Belongs to the glycosyl hydrolase 8 (cellulase D) family.</text>
</comment>
<keyword evidence="7" id="KW-0624">Polysaccharide degradation</keyword>
<dbReference type="KEGG" id="cjap:GWK36_01580"/>
<keyword evidence="7" id="KW-0119">Carbohydrate metabolism</keyword>
<sequence>MGIFSSPGRCSWPPSAGKSRGFARAQAIAQAIRNNLIRQTSLGPVLLPGAVGFEREDGLILNPSYWVLPALQDLARLEPDQPVWGELIQSGLRLLEQARFGRWALPPDWIALKDDALSFPPDFAPRFGYEAIRVPLYLIWAGLGDDKTLKPFLDYWEQTGPLHPAWVDLIADTPAPYPAKAGTRSVLALGAFVSPQSSTRALRLPDLASEDGYYTAALSLLMEVALKKWCQAQ</sequence>
<comment type="catalytic activity">
    <reaction evidence="1">
        <text>Endohydrolysis of (1-&gt;4)-beta-D-glucosidic linkages in cellulose, lichenin and cereal beta-D-glucans.</text>
        <dbReference type="EC" id="3.2.1.4"/>
    </reaction>
</comment>
<evidence type="ECO:0000256" key="3">
    <source>
        <dbReference type="ARBA" id="ARBA00012601"/>
    </source>
</evidence>
<evidence type="ECO:0000256" key="1">
    <source>
        <dbReference type="ARBA" id="ARBA00000966"/>
    </source>
</evidence>
<evidence type="ECO:0000313" key="8">
    <source>
        <dbReference type="EMBL" id="QIK36905.1"/>
    </source>
</evidence>
<dbReference type="GO" id="GO:0030245">
    <property type="term" value="P:cellulose catabolic process"/>
    <property type="evidence" value="ECO:0007669"/>
    <property type="project" value="UniProtKB-KW"/>
</dbReference>
<dbReference type="EMBL" id="CP048029">
    <property type="protein sequence ID" value="QIK36905.1"/>
    <property type="molecule type" value="Genomic_DNA"/>
</dbReference>
<dbReference type="InterPro" id="IPR002037">
    <property type="entry name" value="Glyco_hydro_8"/>
</dbReference>
<dbReference type="SUPFAM" id="SSF48208">
    <property type="entry name" value="Six-hairpin glycosidases"/>
    <property type="match status" value="1"/>
</dbReference>
<accession>A0A6G7VAK8</accession>
<keyword evidence="5" id="KW-0136">Cellulose degradation</keyword>
<evidence type="ECO:0000256" key="6">
    <source>
        <dbReference type="ARBA" id="ARBA00023295"/>
    </source>
</evidence>
<dbReference type="Proteomes" id="UP000502699">
    <property type="component" value="Chromosome"/>
</dbReference>
<dbReference type="EC" id="3.2.1.4" evidence="3"/>
<dbReference type="GO" id="GO:0008810">
    <property type="term" value="F:cellulase activity"/>
    <property type="evidence" value="ECO:0007669"/>
    <property type="project" value="UniProtKB-EC"/>
</dbReference>
<evidence type="ECO:0000256" key="7">
    <source>
        <dbReference type="ARBA" id="ARBA00023326"/>
    </source>
</evidence>